<dbReference type="InterPro" id="IPR036390">
    <property type="entry name" value="WH_DNA-bd_sf"/>
</dbReference>
<dbReference type="Proteomes" id="UP001156691">
    <property type="component" value="Unassembled WGS sequence"/>
</dbReference>
<proteinExistence type="predicted"/>
<dbReference type="PANTHER" id="PTHR39168">
    <property type="entry name" value="TRANSCRIPTIONAL REGULATOR-RELATED"/>
    <property type="match status" value="1"/>
</dbReference>
<feature type="domain" description="HTH arsR-type" evidence="1">
    <location>
        <begin position="1"/>
        <end position="94"/>
    </location>
</feature>
<name>A0ABQ5W6R7_9HYPH</name>
<dbReference type="NCBIfam" id="NF033788">
    <property type="entry name" value="HTH_metalloreg"/>
    <property type="match status" value="1"/>
</dbReference>
<dbReference type="Gene3D" id="1.10.10.10">
    <property type="entry name" value="Winged helix-like DNA-binding domain superfamily/Winged helix DNA-binding domain"/>
    <property type="match status" value="1"/>
</dbReference>
<dbReference type="SUPFAM" id="SSF46785">
    <property type="entry name" value="Winged helix' DNA-binding domain"/>
    <property type="match status" value="1"/>
</dbReference>
<dbReference type="PROSITE" id="PS50987">
    <property type="entry name" value="HTH_ARSR_2"/>
    <property type="match status" value="1"/>
</dbReference>
<dbReference type="PANTHER" id="PTHR39168:SF1">
    <property type="entry name" value="TRANSCRIPTIONAL REGULATORY PROTEIN"/>
    <property type="match status" value="1"/>
</dbReference>
<dbReference type="RefSeq" id="WP_284341173.1">
    <property type="nucleotide sequence ID" value="NZ_BSNS01000012.1"/>
</dbReference>
<dbReference type="InterPro" id="IPR052543">
    <property type="entry name" value="HTH_Metal-responsive_Reg"/>
</dbReference>
<evidence type="ECO:0000313" key="3">
    <source>
        <dbReference type="Proteomes" id="UP001156691"/>
    </source>
</evidence>
<keyword evidence="3" id="KW-1185">Reference proteome</keyword>
<protein>
    <submittedName>
        <fullName evidence="2">ArsR family transcriptional regulator</fullName>
    </submittedName>
</protein>
<evidence type="ECO:0000259" key="1">
    <source>
        <dbReference type="PROSITE" id="PS50987"/>
    </source>
</evidence>
<dbReference type="CDD" id="cd00090">
    <property type="entry name" value="HTH_ARSR"/>
    <property type="match status" value="1"/>
</dbReference>
<accession>A0ABQ5W6R7</accession>
<dbReference type="InterPro" id="IPR011991">
    <property type="entry name" value="ArsR-like_HTH"/>
</dbReference>
<dbReference type="InterPro" id="IPR036388">
    <property type="entry name" value="WH-like_DNA-bd_sf"/>
</dbReference>
<gene>
    <name evidence="2" type="ORF">GCM10010862_30160</name>
</gene>
<sequence>MKDGPVIAQVASLIGDPARANMLEALMDGRALTAAELAAIAGVTAQTASSHLARLETARLLTARKQGRHRYFALSGTDVAEALEALMGLAQRTGATRVRTGPRDPALRMARICYDHLAGERGIELLEGLKSRGLVAGDAGLGLTPQGRETFTRFGIDLEAIGATRRPLCRACLDWSERRSHLAGALGAALLTAMIDRGWVKREAGRVLTFTRPGLASFRETFGTET</sequence>
<organism evidence="2 3">
    <name type="scientific">Devosia nitrariae</name>
    <dbReference type="NCBI Taxonomy" id="2071872"/>
    <lineage>
        <taxon>Bacteria</taxon>
        <taxon>Pseudomonadati</taxon>
        <taxon>Pseudomonadota</taxon>
        <taxon>Alphaproteobacteria</taxon>
        <taxon>Hyphomicrobiales</taxon>
        <taxon>Devosiaceae</taxon>
        <taxon>Devosia</taxon>
    </lineage>
</organism>
<dbReference type="EMBL" id="BSNS01000012">
    <property type="protein sequence ID" value="GLQ55757.1"/>
    <property type="molecule type" value="Genomic_DNA"/>
</dbReference>
<dbReference type="Pfam" id="PF12840">
    <property type="entry name" value="HTH_20"/>
    <property type="match status" value="1"/>
</dbReference>
<evidence type="ECO:0000313" key="2">
    <source>
        <dbReference type="EMBL" id="GLQ55757.1"/>
    </source>
</evidence>
<dbReference type="InterPro" id="IPR001845">
    <property type="entry name" value="HTH_ArsR_DNA-bd_dom"/>
</dbReference>
<reference evidence="3" key="1">
    <citation type="journal article" date="2019" name="Int. J. Syst. Evol. Microbiol.">
        <title>The Global Catalogue of Microorganisms (GCM) 10K type strain sequencing project: providing services to taxonomists for standard genome sequencing and annotation.</title>
        <authorList>
            <consortium name="The Broad Institute Genomics Platform"/>
            <consortium name="The Broad Institute Genome Sequencing Center for Infectious Disease"/>
            <person name="Wu L."/>
            <person name="Ma J."/>
        </authorList>
    </citation>
    <scope>NUCLEOTIDE SEQUENCE [LARGE SCALE GENOMIC DNA]</scope>
    <source>
        <strain evidence="3">NBRC 112416</strain>
    </source>
</reference>
<dbReference type="SMART" id="SM00418">
    <property type="entry name" value="HTH_ARSR"/>
    <property type="match status" value="1"/>
</dbReference>
<comment type="caution">
    <text evidence="2">The sequence shown here is derived from an EMBL/GenBank/DDBJ whole genome shotgun (WGS) entry which is preliminary data.</text>
</comment>